<dbReference type="PANTHER" id="PTHR35011">
    <property type="entry name" value="2,3-DIKETO-L-GULONATE TRAP TRANSPORTER SMALL PERMEASE PROTEIN YIAM"/>
    <property type="match status" value="1"/>
</dbReference>
<protein>
    <recommendedName>
        <fullName evidence="9">TRAP transporter small permease protein</fullName>
    </recommendedName>
</protein>
<dbReference type="PANTHER" id="PTHR35011:SF10">
    <property type="entry name" value="TRAP TRANSPORTER SMALL PERMEASE PROTEIN"/>
    <property type="match status" value="1"/>
</dbReference>
<comment type="caution">
    <text evidence="11">The sequence shown here is derived from an EMBL/GenBank/DDBJ whole genome shotgun (WGS) entry which is preliminary data.</text>
</comment>
<keyword evidence="6 9" id="KW-1133">Transmembrane helix</keyword>
<evidence type="ECO:0000256" key="8">
    <source>
        <dbReference type="ARBA" id="ARBA00038436"/>
    </source>
</evidence>
<keyword evidence="12" id="KW-1185">Reference proteome</keyword>
<dbReference type="InterPro" id="IPR055348">
    <property type="entry name" value="DctQ"/>
</dbReference>
<dbReference type="GO" id="GO:0022857">
    <property type="term" value="F:transmembrane transporter activity"/>
    <property type="evidence" value="ECO:0007669"/>
    <property type="project" value="UniProtKB-UniRule"/>
</dbReference>
<evidence type="ECO:0000256" key="5">
    <source>
        <dbReference type="ARBA" id="ARBA00022692"/>
    </source>
</evidence>
<evidence type="ECO:0000313" key="11">
    <source>
        <dbReference type="EMBL" id="MZR30688.1"/>
    </source>
</evidence>
<evidence type="ECO:0000256" key="3">
    <source>
        <dbReference type="ARBA" id="ARBA00022475"/>
    </source>
</evidence>
<comment type="similarity">
    <text evidence="8 9">Belongs to the TRAP transporter small permease family.</text>
</comment>
<feature type="transmembrane region" description="Helical" evidence="9">
    <location>
        <begin position="135"/>
        <end position="156"/>
    </location>
</feature>
<accession>A0A6L8W6J9</accession>
<comment type="subunit">
    <text evidence="9">The complex comprises the extracytoplasmic solute receptor protein and the two transmembrane proteins.</text>
</comment>
<keyword evidence="7 9" id="KW-0472">Membrane</keyword>
<evidence type="ECO:0000313" key="12">
    <source>
        <dbReference type="Proteomes" id="UP000476030"/>
    </source>
</evidence>
<evidence type="ECO:0000259" key="10">
    <source>
        <dbReference type="Pfam" id="PF04290"/>
    </source>
</evidence>
<dbReference type="Pfam" id="PF04290">
    <property type="entry name" value="DctQ"/>
    <property type="match status" value="1"/>
</dbReference>
<dbReference type="EMBL" id="WTUW01000002">
    <property type="protein sequence ID" value="MZR30688.1"/>
    <property type="molecule type" value="Genomic_DNA"/>
</dbReference>
<keyword evidence="4 9" id="KW-0997">Cell inner membrane</keyword>
<evidence type="ECO:0000256" key="7">
    <source>
        <dbReference type="ARBA" id="ARBA00023136"/>
    </source>
</evidence>
<feature type="transmembrane region" description="Helical" evidence="9">
    <location>
        <begin position="7"/>
        <end position="29"/>
    </location>
</feature>
<evidence type="ECO:0000256" key="6">
    <source>
        <dbReference type="ARBA" id="ARBA00022989"/>
    </source>
</evidence>
<keyword evidence="3" id="KW-1003">Cell membrane</keyword>
<feature type="domain" description="Tripartite ATP-independent periplasmic transporters DctQ component" evidence="10">
    <location>
        <begin position="23"/>
        <end position="157"/>
    </location>
</feature>
<dbReference type="AlphaFoldDB" id="A0A6L8W6J9"/>
<dbReference type="GO" id="GO:0015740">
    <property type="term" value="P:C4-dicarboxylate transport"/>
    <property type="evidence" value="ECO:0007669"/>
    <property type="project" value="TreeGrafter"/>
</dbReference>
<keyword evidence="2 9" id="KW-0813">Transport</keyword>
<dbReference type="Proteomes" id="UP000476030">
    <property type="component" value="Unassembled WGS sequence"/>
</dbReference>
<organism evidence="11 12">
    <name type="scientific">Sneathiella litorea</name>
    <dbReference type="NCBI Taxonomy" id="2606216"/>
    <lineage>
        <taxon>Bacteria</taxon>
        <taxon>Pseudomonadati</taxon>
        <taxon>Pseudomonadota</taxon>
        <taxon>Alphaproteobacteria</taxon>
        <taxon>Sneathiellales</taxon>
        <taxon>Sneathiellaceae</taxon>
        <taxon>Sneathiella</taxon>
    </lineage>
</organism>
<dbReference type="GO" id="GO:0005886">
    <property type="term" value="C:plasma membrane"/>
    <property type="evidence" value="ECO:0007669"/>
    <property type="project" value="UniProtKB-SubCell"/>
</dbReference>
<sequence length="164" mass="18307">MKMLRHFLRCGLGIFGGVALVVMMLHITAEVLLRSFANVTIPGTIELVSVYYMVFVVFFGIALVQLDNDQLFVEIFMQWAPKKTLRLVDGFGAILTAAYAGILGYGAWLEARSSTKFGEMIPVRGYDLITWPSRWVVAFAFSAMVLFALFHAIALFRSKNGIDV</sequence>
<keyword evidence="5 9" id="KW-0812">Transmembrane</keyword>
<comment type="function">
    <text evidence="9">Part of the tripartite ATP-independent periplasmic (TRAP) transport system.</text>
</comment>
<feature type="transmembrane region" description="Helical" evidence="9">
    <location>
        <begin position="49"/>
        <end position="66"/>
    </location>
</feature>
<comment type="subcellular location">
    <subcellularLocation>
        <location evidence="1 9">Cell inner membrane</location>
        <topology evidence="1 9">Multi-pass membrane protein</topology>
    </subcellularLocation>
</comment>
<evidence type="ECO:0000256" key="2">
    <source>
        <dbReference type="ARBA" id="ARBA00022448"/>
    </source>
</evidence>
<dbReference type="InterPro" id="IPR007387">
    <property type="entry name" value="TRAP_DctQ"/>
</dbReference>
<evidence type="ECO:0000256" key="1">
    <source>
        <dbReference type="ARBA" id="ARBA00004429"/>
    </source>
</evidence>
<evidence type="ECO:0000256" key="9">
    <source>
        <dbReference type="RuleBase" id="RU369079"/>
    </source>
</evidence>
<gene>
    <name evidence="11" type="ORF">GQE98_08575</name>
</gene>
<name>A0A6L8W6J9_9PROT</name>
<dbReference type="RefSeq" id="WP_161315247.1">
    <property type="nucleotide sequence ID" value="NZ_WTUW01000002.1"/>
</dbReference>
<reference evidence="11 12" key="1">
    <citation type="submission" date="2019-12" db="EMBL/GenBank/DDBJ databases">
        <title>Snethiella sp. nov. sp. isolated from sea sand.</title>
        <authorList>
            <person name="Kim J."/>
            <person name="Jeong S.E."/>
            <person name="Jung H.S."/>
            <person name="Jeon C.O."/>
        </authorList>
    </citation>
    <scope>NUCLEOTIDE SEQUENCE [LARGE SCALE GENOMIC DNA]</scope>
    <source>
        <strain evidence="11 12">DP05</strain>
    </source>
</reference>
<evidence type="ECO:0000256" key="4">
    <source>
        <dbReference type="ARBA" id="ARBA00022519"/>
    </source>
</evidence>
<feature type="transmembrane region" description="Helical" evidence="9">
    <location>
        <begin position="87"/>
        <end position="108"/>
    </location>
</feature>
<proteinExistence type="inferred from homology"/>